<organism evidence="1">
    <name type="scientific">Tanacetum cinerariifolium</name>
    <name type="common">Dalmatian daisy</name>
    <name type="synonym">Chrysanthemum cinerariifolium</name>
    <dbReference type="NCBI Taxonomy" id="118510"/>
    <lineage>
        <taxon>Eukaryota</taxon>
        <taxon>Viridiplantae</taxon>
        <taxon>Streptophyta</taxon>
        <taxon>Embryophyta</taxon>
        <taxon>Tracheophyta</taxon>
        <taxon>Spermatophyta</taxon>
        <taxon>Magnoliopsida</taxon>
        <taxon>eudicotyledons</taxon>
        <taxon>Gunneridae</taxon>
        <taxon>Pentapetalae</taxon>
        <taxon>asterids</taxon>
        <taxon>campanulids</taxon>
        <taxon>Asterales</taxon>
        <taxon>Asteraceae</taxon>
        <taxon>Asteroideae</taxon>
        <taxon>Anthemideae</taxon>
        <taxon>Anthemidinae</taxon>
        <taxon>Tanacetum</taxon>
    </lineage>
</organism>
<name>A0A6L2KSR2_TANCI</name>
<dbReference type="PANTHER" id="PTHR33067:SF9">
    <property type="entry name" value="RNA-DIRECTED DNA POLYMERASE"/>
    <property type="match status" value="1"/>
</dbReference>
<protein>
    <submittedName>
        <fullName evidence="1">Uncharacterized protein</fullName>
    </submittedName>
</protein>
<gene>
    <name evidence="1" type="ORF">Tci_023610</name>
</gene>
<sequence>MQEVVLFYNGLDVPTGQIIDSKGAIPTKTAADAKDVNNVKAPTTPKISHSKKKGKPSEKLTTLNLVHPFREGDIEQLLQDSTKGTMQILRASVSVMPLSTFLNLGLGELAHTKLTVDLVDRVLKYPKGIAENVLVGIELKIDQVDDLMLTIKEGEVGDEFRARNNARMVLNSYTLNVISKKFCNSIRKDKLEYKGNNVVGALMNIPIFVGSYSILTDFTVSEDMDAYRDEGMSNVIFGEPFLREVGIKARRLDGMITIYNSNEM</sequence>
<dbReference type="AlphaFoldDB" id="A0A6L2KSR2"/>
<proteinExistence type="predicted"/>
<reference evidence="1" key="1">
    <citation type="journal article" date="2019" name="Sci. Rep.">
        <title>Draft genome of Tanacetum cinerariifolium, the natural source of mosquito coil.</title>
        <authorList>
            <person name="Yamashiro T."/>
            <person name="Shiraishi A."/>
            <person name="Satake H."/>
            <person name="Nakayama K."/>
        </authorList>
    </citation>
    <scope>NUCLEOTIDE SEQUENCE</scope>
</reference>
<evidence type="ECO:0000313" key="1">
    <source>
        <dbReference type="EMBL" id="GEU51632.1"/>
    </source>
</evidence>
<accession>A0A6L2KSR2</accession>
<comment type="caution">
    <text evidence="1">The sequence shown here is derived from an EMBL/GenBank/DDBJ whole genome shotgun (WGS) entry which is preliminary data.</text>
</comment>
<dbReference type="PANTHER" id="PTHR33067">
    <property type="entry name" value="RNA-DIRECTED DNA POLYMERASE-RELATED"/>
    <property type="match status" value="1"/>
</dbReference>
<dbReference type="EMBL" id="BKCJ010002895">
    <property type="protein sequence ID" value="GEU51632.1"/>
    <property type="molecule type" value="Genomic_DNA"/>
</dbReference>